<dbReference type="HAMAP" id="MF_01148">
    <property type="entry name" value="Lnt"/>
    <property type="match status" value="1"/>
</dbReference>
<keyword evidence="3 9" id="KW-1003">Cell membrane</keyword>
<evidence type="ECO:0000313" key="12">
    <source>
        <dbReference type="Proteomes" id="UP001589683"/>
    </source>
</evidence>
<keyword evidence="5 9" id="KW-0812">Transmembrane</keyword>
<comment type="catalytic activity">
    <reaction evidence="9">
        <text>N-terminal S-1,2-diacyl-sn-glyceryl-L-cysteinyl-[lipoprotein] + a glycerophospholipid = N-acyl-S-1,2-diacyl-sn-glyceryl-L-cysteinyl-[lipoprotein] + a 2-acyl-sn-glycero-3-phospholipid + H(+)</text>
        <dbReference type="Rhea" id="RHEA:48228"/>
        <dbReference type="Rhea" id="RHEA-COMP:14681"/>
        <dbReference type="Rhea" id="RHEA-COMP:14684"/>
        <dbReference type="ChEBI" id="CHEBI:15378"/>
        <dbReference type="ChEBI" id="CHEBI:136912"/>
        <dbReference type="ChEBI" id="CHEBI:140656"/>
        <dbReference type="ChEBI" id="CHEBI:140657"/>
        <dbReference type="ChEBI" id="CHEBI:140660"/>
        <dbReference type="EC" id="2.3.1.269"/>
    </reaction>
</comment>
<feature type="transmembrane region" description="Helical" evidence="9">
    <location>
        <begin position="478"/>
        <end position="496"/>
    </location>
</feature>
<dbReference type="GO" id="GO:0016746">
    <property type="term" value="F:acyltransferase activity"/>
    <property type="evidence" value="ECO:0007669"/>
    <property type="project" value="UniProtKB-KW"/>
</dbReference>
<gene>
    <name evidence="9 11" type="primary">lnt</name>
    <name evidence="11" type="ORF">ACFFUT_14760</name>
</gene>
<dbReference type="InterPro" id="IPR045378">
    <property type="entry name" value="LNT_N"/>
</dbReference>
<feature type="transmembrane region" description="Helical" evidence="9">
    <location>
        <begin position="60"/>
        <end position="80"/>
    </location>
</feature>
<organism evidence="11 12">
    <name type="scientific">Pseudohalocynthiibacter aestuariivivens</name>
    <dbReference type="NCBI Taxonomy" id="1591409"/>
    <lineage>
        <taxon>Bacteria</taxon>
        <taxon>Pseudomonadati</taxon>
        <taxon>Pseudomonadota</taxon>
        <taxon>Alphaproteobacteria</taxon>
        <taxon>Rhodobacterales</taxon>
        <taxon>Paracoccaceae</taxon>
        <taxon>Pseudohalocynthiibacter</taxon>
    </lineage>
</organism>
<comment type="pathway">
    <text evidence="9">Protein modification; lipoprotein biosynthesis (N-acyl transfer).</text>
</comment>
<dbReference type="InterPro" id="IPR036526">
    <property type="entry name" value="C-N_Hydrolase_sf"/>
</dbReference>
<feature type="transmembrane region" description="Helical" evidence="9">
    <location>
        <begin position="37"/>
        <end position="53"/>
    </location>
</feature>
<dbReference type="PROSITE" id="PS50263">
    <property type="entry name" value="CN_HYDROLASE"/>
    <property type="match status" value="1"/>
</dbReference>
<evidence type="ECO:0000256" key="1">
    <source>
        <dbReference type="ARBA" id="ARBA00004651"/>
    </source>
</evidence>
<feature type="transmembrane region" description="Helical" evidence="9">
    <location>
        <begin position="159"/>
        <end position="178"/>
    </location>
</feature>
<keyword evidence="7 9" id="KW-0472">Membrane</keyword>
<reference evidence="11 12" key="1">
    <citation type="submission" date="2024-09" db="EMBL/GenBank/DDBJ databases">
        <authorList>
            <person name="Sun Q."/>
            <person name="Mori K."/>
        </authorList>
    </citation>
    <scope>NUCLEOTIDE SEQUENCE [LARGE SCALE GENOMIC DNA]</scope>
    <source>
        <strain evidence="11 12">CECT 8726</strain>
    </source>
</reference>
<name>A0ABV5JI31_9RHOB</name>
<keyword evidence="8 9" id="KW-0012">Acyltransferase</keyword>
<comment type="function">
    <text evidence="9">Catalyzes the phospholipid dependent N-acylation of the N-terminal cysteine of apolipoprotein, the last step in lipoprotein maturation.</text>
</comment>
<feature type="transmembrane region" description="Helical" evidence="9">
    <location>
        <begin position="92"/>
        <end position="115"/>
    </location>
</feature>
<keyword evidence="12" id="KW-1185">Reference proteome</keyword>
<dbReference type="RefSeq" id="WP_213889154.1">
    <property type="nucleotide sequence ID" value="NZ_JAGFNU010000006.1"/>
</dbReference>
<comment type="caution">
    <text evidence="11">The sequence shown here is derived from an EMBL/GenBank/DDBJ whole genome shotgun (WGS) entry which is preliminary data.</text>
</comment>
<dbReference type="NCBIfam" id="TIGR00546">
    <property type="entry name" value="lnt"/>
    <property type="match status" value="1"/>
</dbReference>
<dbReference type="InterPro" id="IPR003010">
    <property type="entry name" value="C-N_Hydrolase"/>
</dbReference>
<dbReference type="Gene3D" id="3.60.110.10">
    <property type="entry name" value="Carbon-nitrogen hydrolase"/>
    <property type="match status" value="1"/>
</dbReference>
<evidence type="ECO:0000313" key="11">
    <source>
        <dbReference type="EMBL" id="MFB9233049.1"/>
    </source>
</evidence>
<evidence type="ECO:0000256" key="8">
    <source>
        <dbReference type="ARBA" id="ARBA00023315"/>
    </source>
</evidence>
<evidence type="ECO:0000256" key="9">
    <source>
        <dbReference type="HAMAP-Rule" id="MF_01148"/>
    </source>
</evidence>
<dbReference type="InterPro" id="IPR004563">
    <property type="entry name" value="Apolipo_AcylTrfase"/>
</dbReference>
<evidence type="ECO:0000259" key="10">
    <source>
        <dbReference type="PROSITE" id="PS50263"/>
    </source>
</evidence>
<evidence type="ECO:0000256" key="6">
    <source>
        <dbReference type="ARBA" id="ARBA00022989"/>
    </source>
</evidence>
<evidence type="ECO:0000256" key="7">
    <source>
        <dbReference type="ARBA" id="ARBA00023136"/>
    </source>
</evidence>
<feature type="transmembrane region" description="Helical" evidence="9">
    <location>
        <begin position="136"/>
        <end position="153"/>
    </location>
</feature>
<feature type="domain" description="CN hydrolase" evidence="10">
    <location>
        <begin position="227"/>
        <end position="465"/>
    </location>
</feature>
<keyword evidence="4 9" id="KW-0808">Transferase</keyword>
<dbReference type="EMBL" id="JBHMEA010000048">
    <property type="protein sequence ID" value="MFB9233049.1"/>
    <property type="molecule type" value="Genomic_DNA"/>
</dbReference>
<dbReference type="EC" id="2.3.1.269" evidence="9"/>
<proteinExistence type="inferred from homology"/>
<evidence type="ECO:0000256" key="2">
    <source>
        <dbReference type="ARBA" id="ARBA00010065"/>
    </source>
</evidence>
<comment type="subcellular location">
    <subcellularLocation>
        <location evidence="1 9">Cell membrane</location>
        <topology evidence="1 9">Multi-pass membrane protein</topology>
    </subcellularLocation>
</comment>
<dbReference type="CDD" id="cd07571">
    <property type="entry name" value="ALP_N-acyl_transferase"/>
    <property type="match status" value="1"/>
</dbReference>
<dbReference type="SUPFAM" id="SSF56317">
    <property type="entry name" value="Carbon-nitrogen hydrolase"/>
    <property type="match status" value="1"/>
</dbReference>
<dbReference type="PANTHER" id="PTHR38686">
    <property type="entry name" value="APOLIPOPROTEIN N-ACYLTRANSFERASE"/>
    <property type="match status" value="1"/>
</dbReference>
<dbReference type="Pfam" id="PF20154">
    <property type="entry name" value="LNT_N"/>
    <property type="match status" value="1"/>
</dbReference>
<evidence type="ECO:0000256" key="5">
    <source>
        <dbReference type="ARBA" id="ARBA00022692"/>
    </source>
</evidence>
<protein>
    <recommendedName>
        <fullName evidence="9">Apolipoprotein N-acyltransferase</fullName>
        <shortName evidence="9">ALP N-acyltransferase</shortName>
        <ecNumber evidence="9">2.3.1.269</ecNumber>
    </recommendedName>
</protein>
<comment type="similarity">
    <text evidence="2 9">Belongs to the CN hydrolase family. Apolipoprotein N-acyltransferase subfamily.</text>
</comment>
<dbReference type="PANTHER" id="PTHR38686:SF1">
    <property type="entry name" value="APOLIPOPROTEIN N-ACYLTRANSFERASE"/>
    <property type="match status" value="1"/>
</dbReference>
<evidence type="ECO:0000256" key="3">
    <source>
        <dbReference type="ARBA" id="ARBA00022475"/>
    </source>
</evidence>
<dbReference type="Pfam" id="PF00795">
    <property type="entry name" value="CN_hydrolase"/>
    <property type="match status" value="1"/>
</dbReference>
<accession>A0ABV5JI31</accession>
<evidence type="ECO:0000256" key="4">
    <source>
        <dbReference type="ARBA" id="ARBA00022679"/>
    </source>
</evidence>
<sequence length="500" mass="54050">MPKLLARVSAWSSRVQLLFALLMGVFAGLGQAPWNLWWLALPALVVLVALYSVTEGAKQAALIGWSAGLGYFGLVLFWIVEPFLVDVARHGWMAPFALVGLAGGMALFWGLAFALARRMGGGTVTLALTWTATELLRSYVLTGFPWGLLSYIWTETPVLQLAAVFGPHGLTLLTLLFAESVHRVLLKQTPRNFGSVLLLGILYPLGAFYEPGALEPNDEPRPVVRLIQPNAPQHQKWDPEMIPVFFRRQLDFTAAEGNPNLIIWPETAVPYALTADSPVLPLISDAAGEAQVVFGAQRRDGDRGFNSLAVVDSTGFLQAVYDKHHLVPFGEYVPGGSVAANMGLVGFAAQNGFGFSPGPGPVLLDLGPLGRVLPLICYEVIFPQDVNAAPERPDWLLQITNDAWFGKVTGPYQHLAQARFRAVEQGLPMVRVANTGVSAVIDATGQVVESLPLGQAGYLDAVLPNAARATFYSKTGDSLVVLLLIVFLAVLMIARFRNSD</sequence>
<keyword evidence="6 9" id="KW-1133">Transmembrane helix</keyword>
<dbReference type="Proteomes" id="UP001589683">
    <property type="component" value="Unassembled WGS sequence"/>
</dbReference>